<dbReference type="Proteomes" id="UP000184330">
    <property type="component" value="Unassembled WGS sequence"/>
</dbReference>
<dbReference type="STRING" id="576137.A0A1L7XZ55"/>
<dbReference type="PANTHER" id="PTHR43157">
    <property type="entry name" value="PHOSPHATIDYLINOSITOL-GLYCAN BIOSYNTHESIS CLASS F PROTEIN-RELATED"/>
    <property type="match status" value="1"/>
</dbReference>
<accession>A0A1L7XZ55</accession>
<dbReference type="GO" id="GO:0016491">
    <property type="term" value="F:oxidoreductase activity"/>
    <property type="evidence" value="ECO:0007669"/>
    <property type="project" value="UniProtKB-KW"/>
</dbReference>
<dbReference type="EMBL" id="FJOG01000124">
    <property type="protein sequence ID" value="CZR70276.1"/>
    <property type="molecule type" value="Genomic_DNA"/>
</dbReference>
<name>A0A1L7XZ55_9HELO</name>
<dbReference type="PRINTS" id="PR00081">
    <property type="entry name" value="GDHRDH"/>
</dbReference>
<gene>
    <name evidence="2" type="ORF">PAC_20177</name>
</gene>
<dbReference type="OrthoDB" id="542013at2759"/>
<dbReference type="Pfam" id="PF00106">
    <property type="entry name" value="adh_short"/>
    <property type="match status" value="1"/>
</dbReference>
<keyword evidence="2" id="KW-0413">Isomerase</keyword>
<protein>
    <submittedName>
        <fullName evidence="2">Related to enoyl-CoA hydratase/isomerase</fullName>
    </submittedName>
</protein>
<keyword evidence="1" id="KW-0560">Oxidoreductase</keyword>
<dbReference type="PANTHER" id="PTHR43157:SF31">
    <property type="entry name" value="PHOSPHATIDYLINOSITOL-GLYCAN BIOSYNTHESIS CLASS F PROTEIN"/>
    <property type="match status" value="1"/>
</dbReference>
<proteinExistence type="predicted"/>
<dbReference type="InterPro" id="IPR002347">
    <property type="entry name" value="SDR_fam"/>
</dbReference>
<evidence type="ECO:0000313" key="3">
    <source>
        <dbReference type="Proteomes" id="UP000184330"/>
    </source>
</evidence>
<dbReference type="AlphaFoldDB" id="A0A1L7XZ55"/>
<dbReference type="GO" id="GO:0016853">
    <property type="term" value="F:isomerase activity"/>
    <property type="evidence" value="ECO:0007669"/>
    <property type="project" value="UniProtKB-KW"/>
</dbReference>
<dbReference type="InterPro" id="IPR036291">
    <property type="entry name" value="NAD(P)-bd_dom_sf"/>
</dbReference>
<keyword evidence="3" id="KW-1185">Reference proteome</keyword>
<reference evidence="2 3" key="1">
    <citation type="submission" date="2016-03" db="EMBL/GenBank/DDBJ databases">
        <authorList>
            <person name="Ploux O."/>
        </authorList>
    </citation>
    <scope>NUCLEOTIDE SEQUENCE [LARGE SCALE GENOMIC DNA]</scope>
    <source>
        <strain evidence="2 3">UAMH 11012</strain>
    </source>
</reference>
<dbReference type="SUPFAM" id="SSF51735">
    <property type="entry name" value="NAD(P)-binding Rossmann-fold domains"/>
    <property type="match status" value="1"/>
</dbReference>
<organism evidence="2 3">
    <name type="scientific">Phialocephala subalpina</name>
    <dbReference type="NCBI Taxonomy" id="576137"/>
    <lineage>
        <taxon>Eukaryota</taxon>
        <taxon>Fungi</taxon>
        <taxon>Dikarya</taxon>
        <taxon>Ascomycota</taxon>
        <taxon>Pezizomycotina</taxon>
        <taxon>Leotiomycetes</taxon>
        <taxon>Helotiales</taxon>
        <taxon>Mollisiaceae</taxon>
        <taxon>Phialocephala</taxon>
        <taxon>Phialocephala fortinii species complex</taxon>
    </lineage>
</organism>
<dbReference type="Gene3D" id="3.40.50.720">
    <property type="entry name" value="NAD(P)-binding Rossmann-like Domain"/>
    <property type="match status" value="1"/>
</dbReference>
<evidence type="ECO:0000256" key="1">
    <source>
        <dbReference type="ARBA" id="ARBA00023002"/>
    </source>
</evidence>
<sequence length="329" mass="36092">MAVAGFIAMCKSQWGPIPYPEKSFKDQIVIVTGANIGLGLEGARHFARLGAAKVILACRSLPKGEAAALDIETSLNLKNVVEVWQVDLSSWSSVQEFTKKAEGLERLDVVCENAAIAREYYTTLEGWESGVATNVIGTFLMALNLLPILRKSGKKTGVVPRLVVVSSGMHAWTPLEERKEDSIFEALNKDDPAYMKDRYSTTKLLEILFVRSLARELDAGPHKDEKVIVSTLDPGLCHSGLAREISGWMGWCMYFFKLLFARTTEVGGRTLVISAVKGEEAQGEYVSDGRVAETSEFVRSEEGKRTQGRVYGELMGILEGIQPGIGKNV</sequence>
<evidence type="ECO:0000313" key="2">
    <source>
        <dbReference type="EMBL" id="CZR70276.1"/>
    </source>
</evidence>